<dbReference type="Gramene" id="XM_028391897.1">
    <property type="protein sequence ID" value="XP_028247698.1"/>
    <property type="gene ID" value="LOC114425105"/>
</dbReference>
<evidence type="ECO:0000313" key="2">
    <source>
        <dbReference type="Proteomes" id="UP000289340"/>
    </source>
</evidence>
<sequence>MKVPLIHSTFHYVNLRMFPSLLFPQGLVIIYVQANRNLVDQASQPFHGHMLLEAILEIIHMQLSYQQVEAHANASSNNEVCPSFFATVNGIPHLLSHILQILGCCRRKLHRRP</sequence>
<accession>A0A445M6W6</accession>
<gene>
    <name evidence="1" type="ORF">D0Y65_002301</name>
</gene>
<reference evidence="1 2" key="1">
    <citation type="submission" date="2018-09" db="EMBL/GenBank/DDBJ databases">
        <title>A high-quality reference genome of wild soybean provides a powerful tool to mine soybean genomes.</title>
        <authorList>
            <person name="Xie M."/>
            <person name="Chung C.Y.L."/>
            <person name="Li M.-W."/>
            <person name="Wong F.-L."/>
            <person name="Chan T.-F."/>
            <person name="Lam H.-M."/>
        </authorList>
    </citation>
    <scope>NUCLEOTIDE SEQUENCE [LARGE SCALE GENOMIC DNA]</scope>
    <source>
        <strain evidence="2">cv. W05</strain>
        <tissue evidence="1">Hypocotyl of etiolated seedlings</tissue>
    </source>
</reference>
<keyword evidence="2" id="KW-1185">Reference proteome</keyword>
<proteinExistence type="predicted"/>
<evidence type="ECO:0000313" key="1">
    <source>
        <dbReference type="EMBL" id="RZC31288.1"/>
    </source>
</evidence>
<dbReference type="AlphaFoldDB" id="A0A445M6W6"/>
<comment type="caution">
    <text evidence="1">The sequence shown here is derived from an EMBL/GenBank/DDBJ whole genome shotgun (WGS) entry which is preliminary data.</text>
</comment>
<organism evidence="1 2">
    <name type="scientific">Glycine soja</name>
    <name type="common">Wild soybean</name>
    <dbReference type="NCBI Taxonomy" id="3848"/>
    <lineage>
        <taxon>Eukaryota</taxon>
        <taxon>Viridiplantae</taxon>
        <taxon>Streptophyta</taxon>
        <taxon>Embryophyta</taxon>
        <taxon>Tracheophyta</taxon>
        <taxon>Spermatophyta</taxon>
        <taxon>Magnoliopsida</taxon>
        <taxon>eudicotyledons</taxon>
        <taxon>Gunneridae</taxon>
        <taxon>Pentapetalae</taxon>
        <taxon>rosids</taxon>
        <taxon>fabids</taxon>
        <taxon>Fabales</taxon>
        <taxon>Fabaceae</taxon>
        <taxon>Papilionoideae</taxon>
        <taxon>50 kb inversion clade</taxon>
        <taxon>NPAAA clade</taxon>
        <taxon>indigoferoid/millettioid clade</taxon>
        <taxon>Phaseoleae</taxon>
        <taxon>Glycine</taxon>
        <taxon>Glycine subgen. Soja</taxon>
    </lineage>
</organism>
<name>A0A445M6W6_GLYSO</name>
<dbReference type="EMBL" id="QZWG01000001">
    <property type="protein sequence ID" value="RZC31288.1"/>
    <property type="molecule type" value="Genomic_DNA"/>
</dbReference>
<protein>
    <submittedName>
        <fullName evidence="1">Uncharacterized protein</fullName>
    </submittedName>
</protein>
<dbReference type="Proteomes" id="UP000289340">
    <property type="component" value="Chromosome 1"/>
</dbReference>